<protein>
    <submittedName>
        <fullName evidence="2">Uncharacterized protein</fullName>
    </submittedName>
</protein>
<evidence type="ECO:0000313" key="2">
    <source>
        <dbReference type="EMBL" id="CAE6075246.1"/>
    </source>
</evidence>
<evidence type="ECO:0000313" key="3">
    <source>
        <dbReference type="Proteomes" id="UP000682877"/>
    </source>
</evidence>
<dbReference type="PANTHER" id="PTHR12271">
    <property type="entry name" value="POLY A POLYMERASE CID PAP -RELATED"/>
    <property type="match status" value="1"/>
</dbReference>
<dbReference type="GO" id="GO:0016779">
    <property type="term" value="F:nucleotidyltransferase activity"/>
    <property type="evidence" value="ECO:0007669"/>
    <property type="project" value="TreeGrafter"/>
</dbReference>
<dbReference type="SUPFAM" id="SSF81631">
    <property type="entry name" value="PAP/OAS1 substrate-binding domain"/>
    <property type="match status" value="1"/>
</dbReference>
<dbReference type="Gene3D" id="1.10.1410.10">
    <property type="match status" value="1"/>
</dbReference>
<accession>A0A8S2AGA3</accession>
<feature type="compositionally biased region" description="Basic and acidic residues" evidence="1">
    <location>
        <begin position="185"/>
        <end position="197"/>
    </location>
</feature>
<gene>
    <name evidence="2" type="ORF">AARE701A_LOCUS12650</name>
</gene>
<feature type="region of interest" description="Disordered" evidence="1">
    <location>
        <begin position="185"/>
        <end position="236"/>
    </location>
</feature>
<organism evidence="2 3">
    <name type="scientific">Arabidopsis arenosa</name>
    <name type="common">Sand rock-cress</name>
    <name type="synonym">Cardaminopsis arenosa</name>
    <dbReference type="NCBI Taxonomy" id="38785"/>
    <lineage>
        <taxon>Eukaryota</taxon>
        <taxon>Viridiplantae</taxon>
        <taxon>Streptophyta</taxon>
        <taxon>Embryophyta</taxon>
        <taxon>Tracheophyta</taxon>
        <taxon>Spermatophyta</taxon>
        <taxon>Magnoliopsida</taxon>
        <taxon>eudicotyledons</taxon>
        <taxon>Gunneridae</taxon>
        <taxon>Pentapetalae</taxon>
        <taxon>rosids</taxon>
        <taxon>malvids</taxon>
        <taxon>Brassicales</taxon>
        <taxon>Brassicaceae</taxon>
        <taxon>Camelineae</taxon>
        <taxon>Arabidopsis</taxon>
    </lineage>
</organism>
<dbReference type="GO" id="GO:0031123">
    <property type="term" value="P:RNA 3'-end processing"/>
    <property type="evidence" value="ECO:0007669"/>
    <property type="project" value="TreeGrafter"/>
</dbReference>
<keyword evidence="3" id="KW-1185">Reference proteome</keyword>
<evidence type="ECO:0000256" key="1">
    <source>
        <dbReference type="SAM" id="MobiDB-lite"/>
    </source>
</evidence>
<dbReference type="Proteomes" id="UP000682877">
    <property type="component" value="Chromosome 5"/>
</dbReference>
<reference evidence="2" key="1">
    <citation type="submission" date="2021-01" db="EMBL/GenBank/DDBJ databases">
        <authorList>
            <person name="Bezrukov I."/>
        </authorList>
    </citation>
    <scope>NUCLEOTIDE SEQUENCE</scope>
</reference>
<proteinExistence type="predicted"/>
<dbReference type="EMBL" id="LR999455">
    <property type="protein sequence ID" value="CAE6075246.1"/>
    <property type="molecule type" value="Genomic_DNA"/>
</dbReference>
<sequence length="276" mass="32306">MLFKDGIDPPNVEKRAQKFLNWGQRNQESLGRLFATFFIKLQSVEFLWRQGLCVSVLNGLWISKKWKKVGVGSISVEDFTNVSQNVARRVNGTGAKKIYSSINRTVEDIFEFLNDKVAGTDLRHRYRSFDQPAVLEPRPPVPSLNIYSQQLHNNYRNGFSSPPEEHYNKRLCLGNSYRALEETGHWREEERYEDPRGKRNSNPLDDPYRKVPLNAGTNGHLVHHRHDGRYSREEPMHVGQWQDYSRRIGPPPYGRVSYENYRPQNLNQPHFGRSFY</sequence>
<name>A0A8S2AGA3_ARAAE</name>
<dbReference type="PANTHER" id="PTHR12271:SF134">
    <property type="entry name" value="NUCLEOTIDYLTRANSFERASE FAMILY PROTEIN"/>
    <property type="match status" value="1"/>
</dbReference>
<dbReference type="AlphaFoldDB" id="A0A8S2AGA3"/>